<name>A0A061FBF2_THECC</name>
<dbReference type="Gramene" id="EOY11814">
    <property type="protein sequence ID" value="EOY11814"/>
    <property type="gene ID" value="TCM_030497"/>
</dbReference>
<keyword evidence="1" id="KW-0812">Transmembrane</keyword>
<sequence>MLMMQSSYDTTLSANNREELILVVVTNSNSSGVPPSSPLPTCQAIAFVFIVIFVTLIYAPNSKQPHLCGRKQLGHGLMVSWGLLLAIHRRSRQDGWTDESSNDLLTTLSGLWNNGSATAASVLSLTQDVYDCSATAIVAATHGPDKANATGWVDTDTAAAAPTFLKTCIALAPFIQHRTPILFYIKSGLYEEVNGHCFSRMNLCSVEEIKMKFNEVKVLFVTCLGITCPFFSEKKFVACIVDEAG</sequence>
<evidence type="ECO:0000313" key="2">
    <source>
        <dbReference type="EMBL" id="EOY11814.1"/>
    </source>
</evidence>
<feature type="transmembrane region" description="Helical" evidence="1">
    <location>
        <begin position="44"/>
        <end position="61"/>
    </location>
</feature>
<organism evidence="2 3">
    <name type="scientific">Theobroma cacao</name>
    <name type="common">Cacao</name>
    <name type="synonym">Cocoa</name>
    <dbReference type="NCBI Taxonomy" id="3641"/>
    <lineage>
        <taxon>Eukaryota</taxon>
        <taxon>Viridiplantae</taxon>
        <taxon>Streptophyta</taxon>
        <taxon>Embryophyta</taxon>
        <taxon>Tracheophyta</taxon>
        <taxon>Spermatophyta</taxon>
        <taxon>Magnoliopsida</taxon>
        <taxon>eudicotyledons</taxon>
        <taxon>Gunneridae</taxon>
        <taxon>Pentapetalae</taxon>
        <taxon>rosids</taxon>
        <taxon>malvids</taxon>
        <taxon>Malvales</taxon>
        <taxon>Malvaceae</taxon>
        <taxon>Byttnerioideae</taxon>
        <taxon>Theobroma</taxon>
    </lineage>
</organism>
<evidence type="ECO:0000256" key="1">
    <source>
        <dbReference type="SAM" id="Phobius"/>
    </source>
</evidence>
<keyword evidence="1" id="KW-0472">Membrane</keyword>
<dbReference type="Proteomes" id="UP000026915">
    <property type="component" value="Chromosome 7"/>
</dbReference>
<dbReference type="EMBL" id="CM001885">
    <property type="protein sequence ID" value="EOY11814.1"/>
    <property type="molecule type" value="Genomic_DNA"/>
</dbReference>
<dbReference type="InParanoid" id="A0A061FBF2"/>
<dbReference type="HOGENOM" id="CLU_1135204_0_0_1"/>
<keyword evidence="1" id="KW-1133">Transmembrane helix</keyword>
<dbReference type="eggNOG" id="KOG1805">
    <property type="taxonomic scope" value="Eukaryota"/>
</dbReference>
<dbReference type="AlphaFoldDB" id="A0A061FBF2"/>
<reference evidence="2 3" key="1">
    <citation type="journal article" date="2013" name="Genome Biol.">
        <title>The genome sequence of the most widely cultivated cacao type and its use to identify candidate genes regulating pod color.</title>
        <authorList>
            <person name="Motamayor J.C."/>
            <person name="Mockaitis K."/>
            <person name="Schmutz J."/>
            <person name="Haiminen N."/>
            <person name="Iii D.L."/>
            <person name="Cornejo O."/>
            <person name="Findley S.D."/>
            <person name="Zheng P."/>
            <person name="Utro F."/>
            <person name="Royaert S."/>
            <person name="Saski C."/>
            <person name="Jenkins J."/>
            <person name="Podicheti R."/>
            <person name="Zhao M."/>
            <person name="Scheffler B.E."/>
            <person name="Stack J.C."/>
            <person name="Feltus F.A."/>
            <person name="Mustiga G.M."/>
            <person name="Amores F."/>
            <person name="Phillips W."/>
            <person name="Marelli J.P."/>
            <person name="May G.D."/>
            <person name="Shapiro H."/>
            <person name="Ma J."/>
            <person name="Bustamante C.D."/>
            <person name="Schnell R.J."/>
            <person name="Main D."/>
            <person name="Gilbert D."/>
            <person name="Parida L."/>
            <person name="Kuhn D.N."/>
        </authorList>
    </citation>
    <scope>NUCLEOTIDE SEQUENCE [LARGE SCALE GENOMIC DNA]</scope>
    <source>
        <strain evidence="3">cv. Matina 1-6</strain>
    </source>
</reference>
<accession>A0A061FBF2</accession>
<proteinExistence type="predicted"/>
<dbReference type="STRING" id="3641.A0A061FBF2"/>
<gene>
    <name evidence="2" type="ORF">TCM_030497</name>
</gene>
<keyword evidence="3" id="KW-1185">Reference proteome</keyword>
<protein>
    <submittedName>
        <fullName evidence="2">Uncharacterized protein</fullName>
    </submittedName>
</protein>
<evidence type="ECO:0000313" key="3">
    <source>
        <dbReference type="Proteomes" id="UP000026915"/>
    </source>
</evidence>